<sequence length="95" mass="11085">MKYILIVFVFWVSGQVQAQNELQNRKFRAPLWTTHDTDVDIAGVSFGFVPRDLTNDTSLVRTYGVRVEAFPLSFFYFMAPKSPLSTYNEEYYKTL</sequence>
<dbReference type="AlphaFoldDB" id="E6X5Z0"/>
<keyword evidence="3" id="KW-1185">Reference proteome</keyword>
<feature type="chain" id="PRO_5003214936" evidence="1">
    <location>
        <begin position="19"/>
        <end position="95"/>
    </location>
</feature>
<dbReference type="HOGENOM" id="CLU_2367721_0_0_10"/>
<evidence type="ECO:0000313" key="3">
    <source>
        <dbReference type="Proteomes" id="UP000008634"/>
    </source>
</evidence>
<accession>E6X5Z0</accession>
<keyword evidence="1" id="KW-0732">Signal</keyword>
<dbReference type="KEGG" id="cao:Celal_2238"/>
<evidence type="ECO:0000256" key="1">
    <source>
        <dbReference type="SAM" id="SignalP"/>
    </source>
</evidence>
<organism evidence="2 3">
    <name type="scientific">Cellulophaga algicola (strain DSM 14237 / IC166 / ACAM 630)</name>
    <dbReference type="NCBI Taxonomy" id="688270"/>
    <lineage>
        <taxon>Bacteria</taxon>
        <taxon>Pseudomonadati</taxon>
        <taxon>Bacteroidota</taxon>
        <taxon>Flavobacteriia</taxon>
        <taxon>Flavobacteriales</taxon>
        <taxon>Flavobacteriaceae</taxon>
        <taxon>Cellulophaga</taxon>
    </lineage>
</organism>
<feature type="signal peptide" evidence="1">
    <location>
        <begin position="1"/>
        <end position="18"/>
    </location>
</feature>
<dbReference type="EMBL" id="CP002453">
    <property type="protein sequence ID" value="ADV49532.1"/>
    <property type="molecule type" value="Genomic_DNA"/>
</dbReference>
<protein>
    <submittedName>
        <fullName evidence="2">Uncharacterized protein</fullName>
    </submittedName>
</protein>
<gene>
    <name evidence="2" type="ordered locus">Celal_2238</name>
</gene>
<dbReference type="STRING" id="688270.Celal_2238"/>
<proteinExistence type="predicted"/>
<dbReference type="RefSeq" id="WP_013551008.1">
    <property type="nucleotide sequence ID" value="NC_014934.1"/>
</dbReference>
<reference evidence="2 3" key="1">
    <citation type="journal article" date="2010" name="Stand. Genomic Sci.">
        <title>Complete genome sequence of Cellulophaga algicola type strain (IC166).</title>
        <authorList>
            <person name="Abt B."/>
            <person name="Lu M."/>
            <person name="Misra M."/>
            <person name="Han C."/>
            <person name="Nolan M."/>
            <person name="Lucas S."/>
            <person name="Hammon N."/>
            <person name="Deshpande S."/>
            <person name="Cheng J.F."/>
            <person name="Tapia R."/>
            <person name="Goodwin L."/>
            <person name="Pitluck S."/>
            <person name="Liolios K."/>
            <person name="Pagani I."/>
            <person name="Ivanova N."/>
            <person name="Mavromatis K."/>
            <person name="Ovchinikova G."/>
            <person name="Pati A."/>
            <person name="Chen A."/>
            <person name="Palaniappan K."/>
            <person name="Land M."/>
            <person name="Hauser L."/>
            <person name="Chang Y.J."/>
            <person name="Jeffries C.D."/>
            <person name="Detter J.C."/>
            <person name="Brambilla E."/>
            <person name="Rohde M."/>
            <person name="Tindall B.J."/>
            <person name="Goker M."/>
            <person name="Woyke T."/>
            <person name="Bristow J."/>
            <person name="Eisen J.A."/>
            <person name="Markowitz V."/>
            <person name="Hugenholtz P."/>
            <person name="Kyrpides N.C."/>
            <person name="Klenk H.P."/>
            <person name="Lapidus A."/>
        </authorList>
    </citation>
    <scope>NUCLEOTIDE SEQUENCE [LARGE SCALE GENOMIC DNA]</scope>
    <source>
        <strain evidence="3">DSM 14237 / IC166 / ACAM 630</strain>
    </source>
</reference>
<evidence type="ECO:0000313" key="2">
    <source>
        <dbReference type="EMBL" id="ADV49532.1"/>
    </source>
</evidence>
<name>E6X5Z0_CELAD</name>
<dbReference type="Proteomes" id="UP000008634">
    <property type="component" value="Chromosome"/>
</dbReference>
<dbReference type="eggNOG" id="ENOG5030JV1">
    <property type="taxonomic scope" value="Bacteria"/>
</dbReference>